<protein>
    <recommendedName>
        <fullName evidence="3">VWA domain-containing protein</fullName>
    </recommendedName>
</protein>
<dbReference type="RefSeq" id="WP_171185465.1">
    <property type="nucleotide sequence ID" value="NZ_WTPX01000037.1"/>
</dbReference>
<evidence type="ECO:0000313" key="1">
    <source>
        <dbReference type="EMBL" id="NNJ25448.1"/>
    </source>
</evidence>
<dbReference type="EMBL" id="WTPX01000037">
    <property type="protein sequence ID" value="NNJ25448.1"/>
    <property type="molecule type" value="Genomic_DNA"/>
</dbReference>
<reference evidence="1 2" key="1">
    <citation type="journal article" date="2020" name="Syst. Appl. Microbiol.">
        <title>Alienimonas chondri sp. nov., a novel planctomycete isolated from the biofilm of the red alga Chondrus crispus.</title>
        <authorList>
            <person name="Vitorino I."/>
            <person name="Albuquerque L."/>
            <person name="Wiegand S."/>
            <person name="Kallscheuer N."/>
            <person name="da Costa M.S."/>
            <person name="Lobo-da-Cunha A."/>
            <person name="Jogler C."/>
            <person name="Lage O.M."/>
        </authorList>
    </citation>
    <scope>NUCLEOTIDE SEQUENCE [LARGE SCALE GENOMIC DNA]</scope>
    <source>
        <strain evidence="1 2">LzC2</strain>
    </source>
</reference>
<name>A0ABX1VDS5_9PLAN</name>
<evidence type="ECO:0000313" key="2">
    <source>
        <dbReference type="Proteomes" id="UP000609651"/>
    </source>
</evidence>
<gene>
    <name evidence="1" type="ORF">LzC2_15180</name>
</gene>
<dbReference type="Proteomes" id="UP000609651">
    <property type="component" value="Unassembled WGS sequence"/>
</dbReference>
<dbReference type="InterPro" id="IPR036465">
    <property type="entry name" value="vWFA_dom_sf"/>
</dbReference>
<dbReference type="SUPFAM" id="SSF53300">
    <property type="entry name" value="vWA-like"/>
    <property type="match status" value="1"/>
</dbReference>
<dbReference type="Gene3D" id="3.40.50.410">
    <property type="entry name" value="von Willebrand factor, type A domain"/>
    <property type="match status" value="1"/>
</dbReference>
<dbReference type="CDD" id="cd00198">
    <property type="entry name" value="vWFA"/>
    <property type="match status" value="1"/>
</dbReference>
<evidence type="ECO:0008006" key="3">
    <source>
        <dbReference type="Google" id="ProtNLM"/>
    </source>
</evidence>
<organism evidence="1 2">
    <name type="scientific">Alienimonas chondri</name>
    <dbReference type="NCBI Taxonomy" id="2681879"/>
    <lineage>
        <taxon>Bacteria</taxon>
        <taxon>Pseudomonadati</taxon>
        <taxon>Planctomycetota</taxon>
        <taxon>Planctomycetia</taxon>
        <taxon>Planctomycetales</taxon>
        <taxon>Planctomycetaceae</taxon>
        <taxon>Alienimonas</taxon>
    </lineage>
</organism>
<keyword evidence="2" id="KW-1185">Reference proteome</keyword>
<sequence length="216" mass="23357">MNANLTEIVVVLDRSGSMQSMKTEAEGGLAHFVADQKAQDGEARFTYVTFDDQYDLVHDRVDLREVPDQFALEPRGMTALLDAVGRTIDEVGRKLAKIPEQERPGAVLFCVVTDGGENSSHDYSGDRVKQMVEEQKNTYSWQFTFLGAGPEVFAQGAQMGFDASSGAAFGSIDAALSATSRKFVRLRKAMTGGASPAMMAAANAMTDEERAEAEGK</sequence>
<accession>A0ABX1VDS5</accession>
<comment type="caution">
    <text evidence="1">The sequence shown here is derived from an EMBL/GenBank/DDBJ whole genome shotgun (WGS) entry which is preliminary data.</text>
</comment>
<proteinExistence type="predicted"/>